<dbReference type="RefSeq" id="XP_018188163.1">
    <property type="nucleotide sequence ID" value="XM_018336034.1"/>
</dbReference>
<feature type="compositionally biased region" description="Basic and acidic residues" evidence="2">
    <location>
        <begin position="445"/>
        <end position="459"/>
    </location>
</feature>
<name>A0A165GUD3_XYLHT</name>
<feature type="region of interest" description="Disordered" evidence="2">
    <location>
        <begin position="200"/>
        <end position="249"/>
    </location>
</feature>
<organism evidence="4 5">
    <name type="scientific">Xylona heveae (strain CBS 132557 / TC161)</name>
    <dbReference type="NCBI Taxonomy" id="1328760"/>
    <lineage>
        <taxon>Eukaryota</taxon>
        <taxon>Fungi</taxon>
        <taxon>Dikarya</taxon>
        <taxon>Ascomycota</taxon>
        <taxon>Pezizomycotina</taxon>
        <taxon>Xylonomycetes</taxon>
        <taxon>Xylonales</taxon>
        <taxon>Xylonaceae</taxon>
        <taxon>Xylona</taxon>
    </lineage>
</organism>
<feature type="compositionally biased region" description="Basic and acidic residues" evidence="2">
    <location>
        <begin position="57"/>
        <end position="79"/>
    </location>
</feature>
<feature type="compositionally biased region" description="Basic and acidic residues" evidence="2">
    <location>
        <begin position="802"/>
        <end position="821"/>
    </location>
</feature>
<dbReference type="InParanoid" id="A0A165GUD3"/>
<reference evidence="4 5" key="1">
    <citation type="journal article" date="2016" name="Fungal Biol.">
        <title>The genome of Xylona heveae provides a window into fungal endophytism.</title>
        <authorList>
            <person name="Gazis R."/>
            <person name="Kuo A."/>
            <person name="Riley R."/>
            <person name="LaButti K."/>
            <person name="Lipzen A."/>
            <person name="Lin J."/>
            <person name="Amirebrahimi M."/>
            <person name="Hesse C.N."/>
            <person name="Spatafora J.W."/>
            <person name="Henrissat B."/>
            <person name="Hainaut M."/>
            <person name="Grigoriev I.V."/>
            <person name="Hibbett D.S."/>
        </authorList>
    </citation>
    <scope>NUCLEOTIDE SEQUENCE [LARGE SCALE GENOMIC DNA]</scope>
    <source>
        <strain evidence="4 5">TC161</strain>
    </source>
</reference>
<evidence type="ECO:0000313" key="4">
    <source>
        <dbReference type="EMBL" id="KZF22608.1"/>
    </source>
</evidence>
<protein>
    <recommendedName>
        <fullName evidence="3">Spindle pole body-associated protein cut12 domain-containing protein</fullName>
    </recommendedName>
</protein>
<dbReference type="OrthoDB" id="5383703at2759"/>
<dbReference type="Pfam" id="PF11500">
    <property type="entry name" value="Cut12"/>
    <property type="match status" value="1"/>
</dbReference>
<proteinExistence type="predicted"/>
<dbReference type="InterPro" id="IPR021589">
    <property type="entry name" value="Cut12"/>
</dbReference>
<feature type="domain" description="Spindle pole body-associated protein cut12" evidence="3">
    <location>
        <begin position="178"/>
        <end position="323"/>
    </location>
</feature>
<feature type="compositionally biased region" description="Polar residues" evidence="2">
    <location>
        <begin position="576"/>
        <end position="593"/>
    </location>
</feature>
<feature type="compositionally biased region" description="Polar residues" evidence="2">
    <location>
        <begin position="228"/>
        <end position="237"/>
    </location>
</feature>
<accession>A0A165GUD3</accession>
<gene>
    <name evidence="4" type="ORF">L228DRAFT_282707</name>
</gene>
<feature type="compositionally biased region" description="Polar residues" evidence="2">
    <location>
        <begin position="210"/>
        <end position="219"/>
    </location>
</feature>
<dbReference type="GeneID" id="28901171"/>
<evidence type="ECO:0000256" key="2">
    <source>
        <dbReference type="SAM" id="MobiDB-lite"/>
    </source>
</evidence>
<dbReference type="AlphaFoldDB" id="A0A165GUD3"/>
<dbReference type="OMA" id="KDQMFRE"/>
<feature type="compositionally biased region" description="Polar residues" evidence="2">
    <location>
        <begin position="720"/>
        <end position="735"/>
    </location>
</feature>
<feature type="region of interest" description="Disordered" evidence="2">
    <location>
        <begin position="569"/>
        <end position="605"/>
    </location>
</feature>
<evidence type="ECO:0000259" key="3">
    <source>
        <dbReference type="Pfam" id="PF11500"/>
    </source>
</evidence>
<feature type="region of interest" description="Disordered" evidence="2">
    <location>
        <begin position="619"/>
        <end position="821"/>
    </location>
</feature>
<evidence type="ECO:0000256" key="1">
    <source>
        <dbReference type="SAM" id="Coils"/>
    </source>
</evidence>
<feature type="coiled-coil region" evidence="1">
    <location>
        <begin position="293"/>
        <end position="327"/>
    </location>
</feature>
<feature type="compositionally biased region" description="Basic and acidic residues" evidence="2">
    <location>
        <begin position="758"/>
        <end position="775"/>
    </location>
</feature>
<feature type="compositionally biased region" description="Basic and acidic residues" evidence="2">
    <location>
        <begin position="87"/>
        <end position="96"/>
    </location>
</feature>
<dbReference type="Proteomes" id="UP000076632">
    <property type="component" value="Unassembled WGS sequence"/>
</dbReference>
<keyword evidence="5" id="KW-1185">Reference proteome</keyword>
<feature type="region of interest" description="Disordered" evidence="2">
    <location>
        <begin position="1"/>
        <end position="181"/>
    </location>
</feature>
<keyword evidence="1" id="KW-0175">Coiled coil</keyword>
<evidence type="ECO:0000313" key="5">
    <source>
        <dbReference type="Proteomes" id="UP000076632"/>
    </source>
</evidence>
<sequence length="821" mass="91458">MLGWLTGPSRPNEDMDGPETTLNQSSLPEPPETPAPVFALRAFKTALFGTPHQPTPEARRSVDVEDVNIHKSRLTKDNRVSPQESTPVRREAKQSENQDVAPNPAKKVVPFTSPARPAGILLTPGTGTTRRKTVSFGDGVVDNEGKRRGLAGRSGLPNDFPGKFPSPWTPRDANTDTKRKRNSFTEALYEVSSLKPMRSCDAKGAIGDQSEPSNINVGSTKPRRTVKTNHGSQQDTLEGNEPTIDLVDPKSQSGRYWKLEYEQYASRTKKEMKRLIKYKQLAKSYAKKKDMEAINLGEKLRDEKEKVSKMEKQISSLAAELALLRHKDGGADAEQAEMMKHLTQKTALALEYKQRVNEFEAALEEGNGLNVGHMGKRNASPGTTDTITQASLELKKAREQANEINSLREDLALLQRTLRGVEAKANRLDEEKQSLENLLAKAKDSYENSRQGEAEDDRQTPPQQQLEAQIEEYKHLLAQARVERHQTKKAVKERFAERESELRREISSLRADLTFAREALGGKCNFQTDLGPKERAWYENVIGDLQKQIQALRSRSDVGDQGFNLSESEQAHRETAQGTLHATNERSLVLSNTEQKKSHPTGTAAVEKSDVDVWLLDNPRRQIGRAARSRSTSNAPPQRMNKNPGAGMGKPGGERPLGELSLNPKTEFDEDDDRLSSPNKLESEDHAQSFNLSIPALPSPEMTSISSVAPVEKQQRSNDDGTTPGKTFSQRTSSPQHHRASRSTAGLGVTPVSKPLKRRDISFTGHEHTERKLDLISKNSNEQSRRRLSMDPGRAAAAQARIAERQRLREQKRTNKENVHA</sequence>
<feature type="region of interest" description="Disordered" evidence="2">
    <location>
        <begin position="445"/>
        <end position="465"/>
    </location>
</feature>
<dbReference type="STRING" id="1328760.A0A165GUD3"/>
<dbReference type="EMBL" id="KV407458">
    <property type="protein sequence ID" value="KZF22608.1"/>
    <property type="molecule type" value="Genomic_DNA"/>
</dbReference>